<dbReference type="PROSITE" id="PS50330">
    <property type="entry name" value="UIM"/>
    <property type="match status" value="1"/>
</dbReference>
<dbReference type="Gene3D" id="3.40.50.1010">
    <property type="entry name" value="5'-nuclease"/>
    <property type="match status" value="2"/>
</dbReference>
<dbReference type="InterPro" id="IPR019974">
    <property type="entry name" value="XPG_CS"/>
</dbReference>
<keyword evidence="4" id="KW-0540">Nuclease</keyword>
<evidence type="ECO:0000256" key="2">
    <source>
        <dbReference type="ARBA" id="ARBA00004123"/>
    </source>
</evidence>
<dbReference type="EMBL" id="NAJP01000013">
    <property type="protein sequence ID" value="TKA45003.1"/>
    <property type="molecule type" value="Genomic_DNA"/>
</dbReference>
<evidence type="ECO:0000256" key="7">
    <source>
        <dbReference type="ARBA" id="ARBA00022763"/>
    </source>
</evidence>
<feature type="compositionally biased region" description="Basic residues" evidence="13">
    <location>
        <begin position="1411"/>
        <end position="1424"/>
    </location>
</feature>
<dbReference type="PANTHER" id="PTHR16171">
    <property type="entry name" value="DNA REPAIR PROTEIN COMPLEMENTING XP-G CELLS-RELATED"/>
    <property type="match status" value="1"/>
</dbReference>
<dbReference type="GO" id="GO:0006289">
    <property type="term" value="P:nucleotide-excision repair"/>
    <property type="evidence" value="ECO:0007669"/>
    <property type="project" value="InterPro"/>
</dbReference>
<dbReference type="PANTHER" id="PTHR16171:SF7">
    <property type="entry name" value="DNA REPAIR PROTEIN RAD2"/>
    <property type="match status" value="1"/>
</dbReference>
<dbReference type="SUPFAM" id="SSF47807">
    <property type="entry name" value="5' to 3' exonuclease, C-terminal subdomain"/>
    <property type="match status" value="1"/>
</dbReference>
<evidence type="ECO:0008006" key="18">
    <source>
        <dbReference type="Google" id="ProtNLM"/>
    </source>
</evidence>
<keyword evidence="8" id="KW-0378">Hydrolase</keyword>
<evidence type="ECO:0000256" key="10">
    <source>
        <dbReference type="ARBA" id="ARBA00023204"/>
    </source>
</evidence>
<feature type="compositionally biased region" description="Acidic residues" evidence="13">
    <location>
        <begin position="137"/>
        <end position="146"/>
    </location>
</feature>
<dbReference type="Gene3D" id="1.10.150.20">
    <property type="entry name" value="5' to 3' exonuclease, C-terminal subdomain"/>
    <property type="match status" value="1"/>
</dbReference>
<evidence type="ECO:0000256" key="12">
    <source>
        <dbReference type="ARBA" id="ARBA00053135"/>
    </source>
</evidence>
<protein>
    <recommendedName>
        <fullName evidence="18">DNA repair protein rad13</fullName>
    </recommendedName>
</protein>
<name>A0A4U0V8R1_9PEZI</name>
<dbReference type="Proteomes" id="UP000310066">
    <property type="component" value="Unassembled WGS sequence"/>
</dbReference>
<evidence type="ECO:0000256" key="11">
    <source>
        <dbReference type="ARBA" id="ARBA00023242"/>
    </source>
</evidence>
<feature type="compositionally biased region" description="Basic and acidic residues" evidence="13">
    <location>
        <begin position="718"/>
        <end position="728"/>
    </location>
</feature>
<evidence type="ECO:0000256" key="13">
    <source>
        <dbReference type="SAM" id="MobiDB-lite"/>
    </source>
</evidence>
<sequence length="1424" mass="157051">MGVTGLWQILHPSARPIKIETLNRKRLAVDASIWIYQFLKAVRDKEGNALRNSHVVGFFRRICKLLFFGIKPVFVFDGGAPALKRQTVAARKRRREGRRDDAVRTAGKLLAVQMQRRAEEEEERRREEAGGRRRREEEEEEEEAVPEEGLVYVDELQMSAAERQQNRKFRKKDAYHLPDMQAGSMHEMGGPNDPRVMSLEDLQTYARQFESGEDINVYDFSKIDYESPFFTSLPASDRYNILNAARLRSRLRMGHSKEQLDEMFPDRMAFSKFQIARVSERNELTTRLMNINDGDVEYKGGSVRVAGEKAREYVLVKNDGVEGGWALGVITGDEGSKRESAIDLEKTGGEVKEESSGEEEEGFEDVPIEGLNRLPKRRKLDGDAEVGGAVARQRRAVRGGRRAGAGRKPRPGPAQPEDPESLFVADEPEDAEPEEVWEEVDGNGELFGEDIAAPEDDDDEDLRQAIAMSLQQTADTDPPIPQEQPPSEAEEDWYEVFHQRAAEEAKPVPKGSARAIANILNKRAHGIAPDSHETTSFGVPVPKADDEGDSGEEEGVDLQAALAESRRGKRKVTPPPRRSVGKSAVITARGQNADTAAVASPAKAGGFSGPLPFEKLDLGTSLLGKKKMQQRTEEVEGGFEKTNLAGKEVKKGEPLPPWFHGDLEEGIEKQERLERADRERAKAFGRQFRFQGRDEVLGRREKGEVIDLDGEDEGSVLGKEKDGQREVIELDDDDDGDEGGVSMVPELTGVPVDNEIRMGDLADAVRAEPPVPDMSDHRDGNSKASVVPMKRPAPFEIIESDEEAEAVPELERQDVLMREAAGEGRQLSPAVKCTQVGPFAEDESDDDAAPVFLQAEKLREAPSQSIGEAQANGADDEEEIEWSESEDGRSTNPASKHVRTDARPVGGEFVARRASRSLSIEFEDVPNKQPSPVSNGKQRSPQMSSSGMAAVGEPTQPASPLGSPPGLPDDDNEEDSGPIPTPGFAHQASMPEDLAGPNDFDDFDDFDDPEEEALLKALTLEAEEHARFASTLNRKTPAQNIAEYESELKQLRNQQKKDRRDADEVTHIMITECQQLLRLFGLPYITAPMEAEAQCAELVKLGLVDGIVTDDSDCFLFGGTRVYKNMFNQAKFVECYLASDLEREFGLTRGKLIAVAELLGSDYTEGLAGVGPVTALEILGEFGGSLEGFREWWTGVQMNTITKEDDKANAFRKKFRRNAAKIFLPPGFPDPRIASAYWEPEVDSDPAGFQWGVPDLDALRGFLMATIGWSAERTDEVLVPVIRDMNRRADEGTQANITAFFDGGVGVGAAGVGGSGRGEGFAPRKRGQGSRRMGDALGRMAERAKVQRTLGKGDGGKVKRVDMRAVEERVDGDEEVETIEATSGSMKRKGKKRPAVASEDSEEDGSEFEQRKKKGRRKGRKKAI</sequence>
<dbReference type="GO" id="GO:0046872">
    <property type="term" value="F:metal ion binding"/>
    <property type="evidence" value="ECO:0007669"/>
    <property type="project" value="UniProtKB-KW"/>
</dbReference>
<dbReference type="InterPro" id="IPR036279">
    <property type="entry name" value="5-3_exonuclease_C_sf"/>
</dbReference>
<keyword evidence="9" id="KW-0460">Magnesium</keyword>
<evidence type="ECO:0000313" key="16">
    <source>
        <dbReference type="EMBL" id="TKA45003.1"/>
    </source>
</evidence>
<evidence type="ECO:0000256" key="5">
    <source>
        <dbReference type="ARBA" id="ARBA00022723"/>
    </source>
</evidence>
<accession>A0A4U0V8R1</accession>
<keyword evidence="6" id="KW-0255">Endonuclease</keyword>
<dbReference type="CDD" id="cd09868">
    <property type="entry name" value="PIN_XPG_RAD2"/>
    <property type="match status" value="2"/>
</dbReference>
<evidence type="ECO:0000259" key="14">
    <source>
        <dbReference type="SMART" id="SM00484"/>
    </source>
</evidence>
<evidence type="ECO:0000256" key="9">
    <source>
        <dbReference type="ARBA" id="ARBA00022842"/>
    </source>
</evidence>
<dbReference type="InterPro" id="IPR001044">
    <property type="entry name" value="XPG/Rad2_eukaryotes"/>
</dbReference>
<comment type="cofactor">
    <cofactor evidence="1">
        <name>Mg(2+)</name>
        <dbReference type="ChEBI" id="CHEBI:18420"/>
    </cofactor>
</comment>
<dbReference type="GO" id="GO:0004520">
    <property type="term" value="F:DNA endonuclease activity"/>
    <property type="evidence" value="ECO:0007669"/>
    <property type="project" value="TreeGrafter"/>
</dbReference>
<evidence type="ECO:0000256" key="4">
    <source>
        <dbReference type="ARBA" id="ARBA00022722"/>
    </source>
</evidence>
<comment type="function">
    <text evidence="12">Single-stranded DNA endonuclease involved in excision repair of DNA damaged with UV light, bulky adducts, or cross-linking agents. Essential for the incision step of excision-repair.</text>
</comment>
<feature type="compositionally biased region" description="Acidic residues" evidence="13">
    <location>
        <begin position="874"/>
        <end position="885"/>
    </location>
</feature>
<dbReference type="GO" id="GO:0005634">
    <property type="term" value="C:nucleus"/>
    <property type="evidence" value="ECO:0007669"/>
    <property type="project" value="UniProtKB-SubCell"/>
</dbReference>
<dbReference type="Pfam" id="PF00867">
    <property type="entry name" value="XPG_I"/>
    <property type="match status" value="1"/>
</dbReference>
<dbReference type="CDD" id="cd09904">
    <property type="entry name" value="H3TH_XPG"/>
    <property type="match status" value="1"/>
</dbReference>
<dbReference type="OrthoDB" id="31113at2759"/>
<feature type="region of interest" description="Disordered" evidence="13">
    <location>
        <begin position="525"/>
        <end position="610"/>
    </location>
</feature>
<feature type="domain" description="XPG-I" evidence="14">
    <location>
        <begin position="1078"/>
        <end position="1147"/>
    </location>
</feature>
<dbReference type="InterPro" id="IPR006085">
    <property type="entry name" value="XPG_DNA_repair_N"/>
</dbReference>
<dbReference type="InterPro" id="IPR006084">
    <property type="entry name" value="XPG/Rad2"/>
</dbReference>
<dbReference type="InterPro" id="IPR006086">
    <property type="entry name" value="XPG-I_dom"/>
</dbReference>
<proteinExistence type="inferred from homology"/>
<dbReference type="SMART" id="SM00485">
    <property type="entry name" value="XPGN"/>
    <property type="match status" value="1"/>
</dbReference>
<dbReference type="SUPFAM" id="SSF88723">
    <property type="entry name" value="PIN domain-like"/>
    <property type="match status" value="1"/>
</dbReference>
<feature type="region of interest" description="Disordered" evidence="13">
    <location>
        <begin position="336"/>
        <end position="490"/>
    </location>
</feature>
<gene>
    <name evidence="16" type="ORF">B0A54_03295</name>
</gene>
<feature type="region of interest" description="Disordered" evidence="13">
    <location>
        <begin position="114"/>
        <end position="148"/>
    </location>
</feature>
<feature type="region of interest" description="Disordered" evidence="13">
    <location>
        <begin position="817"/>
        <end position="997"/>
    </location>
</feature>
<comment type="caution">
    <text evidence="16">The sequence shown here is derived from an EMBL/GenBank/DDBJ whole genome shotgun (WGS) entry which is preliminary data.</text>
</comment>
<comment type="subcellular location">
    <subcellularLocation>
        <location evidence="2">Nucleus</location>
    </subcellularLocation>
</comment>
<evidence type="ECO:0000256" key="6">
    <source>
        <dbReference type="ARBA" id="ARBA00022759"/>
    </source>
</evidence>
<evidence type="ECO:0000259" key="15">
    <source>
        <dbReference type="SMART" id="SM00485"/>
    </source>
</evidence>
<comment type="similarity">
    <text evidence="3">Belongs to the XPG/RAD2 endonuclease family. XPG subfamily.</text>
</comment>
<dbReference type="FunFam" id="3.40.50.1010:FF:000061">
    <property type="entry name" value="Single-stranded DNA endonuclease (Eurofung)"/>
    <property type="match status" value="1"/>
</dbReference>
<feature type="compositionally biased region" description="Basic and acidic residues" evidence="13">
    <location>
        <begin position="336"/>
        <end position="355"/>
    </location>
</feature>
<feature type="compositionally biased region" description="Basic and acidic residues" evidence="13">
    <location>
        <begin position="116"/>
        <end position="136"/>
    </location>
</feature>
<dbReference type="SMART" id="SM00484">
    <property type="entry name" value="XPGI"/>
    <property type="match status" value="1"/>
</dbReference>
<keyword evidence="11" id="KW-0539">Nucleus</keyword>
<evidence type="ECO:0000256" key="3">
    <source>
        <dbReference type="ARBA" id="ARBA00005283"/>
    </source>
</evidence>
<dbReference type="GO" id="GO:0003697">
    <property type="term" value="F:single-stranded DNA binding"/>
    <property type="evidence" value="ECO:0007669"/>
    <property type="project" value="InterPro"/>
</dbReference>
<dbReference type="SMART" id="SM00726">
    <property type="entry name" value="UIM"/>
    <property type="match status" value="2"/>
</dbReference>
<dbReference type="FunFam" id="3.40.50.1010:FF:000025">
    <property type="entry name" value="DNA repair protein RAD2"/>
    <property type="match status" value="1"/>
</dbReference>
<feature type="region of interest" description="Disordered" evidence="13">
    <location>
        <begin position="1368"/>
        <end position="1424"/>
    </location>
</feature>
<keyword evidence="10" id="KW-0234">DNA repair</keyword>
<feature type="compositionally biased region" description="Acidic residues" evidence="13">
    <location>
        <begin position="426"/>
        <end position="442"/>
    </location>
</feature>
<dbReference type="GO" id="GO:0016788">
    <property type="term" value="F:hydrolase activity, acting on ester bonds"/>
    <property type="evidence" value="ECO:0007669"/>
    <property type="project" value="InterPro"/>
</dbReference>
<dbReference type="SMART" id="SM00279">
    <property type="entry name" value="HhH2"/>
    <property type="match status" value="1"/>
</dbReference>
<organism evidence="16 17">
    <name type="scientific">Friedmanniomyces endolithicus</name>
    <dbReference type="NCBI Taxonomy" id="329885"/>
    <lineage>
        <taxon>Eukaryota</taxon>
        <taxon>Fungi</taxon>
        <taxon>Dikarya</taxon>
        <taxon>Ascomycota</taxon>
        <taxon>Pezizomycotina</taxon>
        <taxon>Dothideomycetes</taxon>
        <taxon>Dothideomycetidae</taxon>
        <taxon>Mycosphaerellales</taxon>
        <taxon>Teratosphaeriaceae</taxon>
        <taxon>Friedmanniomyces</taxon>
    </lineage>
</organism>
<dbReference type="Pfam" id="PF02809">
    <property type="entry name" value="UIM"/>
    <property type="match status" value="2"/>
</dbReference>
<feature type="compositionally biased region" description="Basic residues" evidence="13">
    <location>
        <begin position="392"/>
        <end position="410"/>
    </location>
</feature>
<keyword evidence="7" id="KW-0227">DNA damage</keyword>
<feature type="domain" description="XPG N-terminal" evidence="15">
    <location>
        <begin position="1"/>
        <end position="98"/>
    </location>
</feature>
<keyword evidence="5" id="KW-0479">Metal-binding</keyword>
<dbReference type="PRINTS" id="PR00066">
    <property type="entry name" value="XRODRMPGMNTG"/>
</dbReference>
<feature type="region of interest" description="Disordered" evidence="13">
    <location>
        <begin position="767"/>
        <end position="788"/>
    </location>
</feature>
<feature type="compositionally biased region" description="Acidic residues" evidence="13">
    <location>
        <begin position="452"/>
        <end position="461"/>
    </location>
</feature>
<feature type="compositionally biased region" description="Acidic residues" evidence="13">
    <location>
        <begin position="356"/>
        <end position="367"/>
    </location>
</feature>
<dbReference type="PROSITE" id="PS00842">
    <property type="entry name" value="XPG_2"/>
    <property type="match status" value="1"/>
</dbReference>
<feature type="compositionally biased region" description="Polar residues" evidence="13">
    <location>
        <begin position="928"/>
        <end position="947"/>
    </location>
</feature>
<dbReference type="Pfam" id="PF00752">
    <property type="entry name" value="XPG_N"/>
    <property type="match status" value="1"/>
</dbReference>
<evidence type="ECO:0000313" key="17">
    <source>
        <dbReference type="Proteomes" id="UP000310066"/>
    </source>
</evidence>
<dbReference type="PROSITE" id="PS00841">
    <property type="entry name" value="XPG_1"/>
    <property type="match status" value="1"/>
</dbReference>
<reference evidence="16 17" key="1">
    <citation type="submission" date="2017-03" db="EMBL/GenBank/DDBJ databases">
        <title>Genomes of endolithic fungi from Antarctica.</title>
        <authorList>
            <person name="Coleine C."/>
            <person name="Masonjones S."/>
            <person name="Stajich J.E."/>
        </authorList>
    </citation>
    <scope>NUCLEOTIDE SEQUENCE [LARGE SCALE GENOMIC DNA]</scope>
    <source>
        <strain evidence="16 17">CCFEE 5311</strain>
    </source>
</reference>
<evidence type="ECO:0000256" key="8">
    <source>
        <dbReference type="ARBA" id="ARBA00022801"/>
    </source>
</evidence>
<dbReference type="InterPro" id="IPR003903">
    <property type="entry name" value="UIM_dom"/>
</dbReference>
<feature type="region of interest" description="Disordered" evidence="13">
    <location>
        <begin position="706"/>
        <end position="755"/>
    </location>
</feature>
<dbReference type="STRING" id="329885.A0A4U0V8R1"/>
<dbReference type="InterPro" id="IPR029060">
    <property type="entry name" value="PIN-like_dom_sf"/>
</dbReference>
<dbReference type="InterPro" id="IPR008918">
    <property type="entry name" value="HhH2"/>
</dbReference>
<feature type="compositionally biased region" description="Acidic residues" evidence="13">
    <location>
        <begin position="729"/>
        <end position="738"/>
    </location>
</feature>
<feature type="compositionally biased region" description="Acidic residues" evidence="13">
    <location>
        <begin position="546"/>
        <end position="556"/>
    </location>
</feature>
<dbReference type="PRINTS" id="PR00853">
    <property type="entry name" value="XPGRADSUPER"/>
</dbReference>
<evidence type="ECO:0000256" key="1">
    <source>
        <dbReference type="ARBA" id="ARBA00001946"/>
    </source>
</evidence>